<keyword evidence="3" id="KW-0238">DNA-binding</keyword>
<dbReference type="PANTHER" id="PTHR43140:SF1">
    <property type="entry name" value="TYPE I RESTRICTION ENZYME ECOKI SPECIFICITY SUBUNIT"/>
    <property type="match status" value="1"/>
</dbReference>
<dbReference type="Pfam" id="PF01420">
    <property type="entry name" value="Methylase_S"/>
    <property type="match status" value="1"/>
</dbReference>
<dbReference type="EMBL" id="JAJISC010000004">
    <property type="protein sequence ID" value="MCS2609661.1"/>
    <property type="molecule type" value="Genomic_DNA"/>
</dbReference>
<keyword evidence="5" id="KW-0378">Hydrolase</keyword>
<evidence type="ECO:0000256" key="2">
    <source>
        <dbReference type="ARBA" id="ARBA00022747"/>
    </source>
</evidence>
<evidence type="ECO:0000256" key="3">
    <source>
        <dbReference type="ARBA" id="ARBA00023125"/>
    </source>
</evidence>
<name>A0ABT2EDJ1_9GAMM</name>
<reference evidence="5" key="1">
    <citation type="submission" date="2021-11" db="EMBL/GenBank/DDBJ databases">
        <title>Halomonas sp., isolated from a coastal aquaculture zone in Dongshan Bay.</title>
        <authorList>
            <person name="Lin W."/>
        </authorList>
    </citation>
    <scope>NUCLEOTIDE SEQUENCE</scope>
    <source>
        <strain evidence="5">Yzlin-01</strain>
    </source>
</reference>
<keyword evidence="5" id="KW-0540">Nuclease</keyword>
<dbReference type="GO" id="GO:0016787">
    <property type="term" value="F:hydrolase activity"/>
    <property type="evidence" value="ECO:0007669"/>
    <property type="project" value="UniProtKB-KW"/>
</dbReference>
<keyword evidence="5" id="KW-0255">Endonuclease</keyword>
<keyword evidence="2" id="KW-0680">Restriction system</keyword>
<comment type="similarity">
    <text evidence="1">Belongs to the type-I restriction system S methylase family.</text>
</comment>
<dbReference type="SUPFAM" id="SSF116734">
    <property type="entry name" value="DNA methylase specificity domain"/>
    <property type="match status" value="2"/>
</dbReference>
<dbReference type="InterPro" id="IPR000055">
    <property type="entry name" value="Restrct_endonuc_typeI_TRD"/>
</dbReference>
<comment type="caution">
    <text evidence="5">The sequence shown here is derived from an EMBL/GenBank/DDBJ whole genome shotgun (WGS) entry which is preliminary data.</text>
</comment>
<proteinExistence type="inferred from homology"/>
<evidence type="ECO:0000259" key="4">
    <source>
        <dbReference type="Pfam" id="PF01420"/>
    </source>
</evidence>
<organism evidence="5 6">
    <name type="scientific">Halomonas dongshanensis</name>
    <dbReference type="NCBI Taxonomy" id="2890835"/>
    <lineage>
        <taxon>Bacteria</taxon>
        <taxon>Pseudomonadati</taxon>
        <taxon>Pseudomonadota</taxon>
        <taxon>Gammaproteobacteria</taxon>
        <taxon>Oceanospirillales</taxon>
        <taxon>Halomonadaceae</taxon>
        <taxon>Halomonas</taxon>
    </lineage>
</organism>
<dbReference type="RefSeq" id="WP_259036167.1">
    <property type="nucleotide sequence ID" value="NZ_JAJISC010000004.1"/>
</dbReference>
<dbReference type="EC" id="3.1.21.-" evidence="5"/>
<evidence type="ECO:0000256" key="1">
    <source>
        <dbReference type="ARBA" id="ARBA00010923"/>
    </source>
</evidence>
<evidence type="ECO:0000313" key="5">
    <source>
        <dbReference type="EMBL" id="MCS2609661.1"/>
    </source>
</evidence>
<gene>
    <name evidence="5" type="ORF">LLY24_10070</name>
</gene>
<protein>
    <submittedName>
        <fullName evidence="5">Restriction endonuclease subunit S</fullName>
        <ecNumber evidence="5">3.1.21.-</ecNumber>
    </submittedName>
</protein>
<keyword evidence="6" id="KW-1185">Reference proteome</keyword>
<accession>A0ABT2EDJ1</accession>
<dbReference type="Gene3D" id="3.90.220.20">
    <property type="entry name" value="DNA methylase specificity domains"/>
    <property type="match status" value="2"/>
</dbReference>
<dbReference type="InterPro" id="IPR051212">
    <property type="entry name" value="Type-I_RE_S_subunit"/>
</dbReference>
<dbReference type="InterPro" id="IPR044946">
    <property type="entry name" value="Restrct_endonuc_typeI_TRD_sf"/>
</dbReference>
<dbReference type="CDD" id="cd17257">
    <property type="entry name" value="RMtype1_S_EcoBI-TRD1-CR1_like"/>
    <property type="match status" value="1"/>
</dbReference>
<dbReference type="PANTHER" id="PTHR43140">
    <property type="entry name" value="TYPE-1 RESTRICTION ENZYME ECOKI SPECIFICITY PROTEIN"/>
    <property type="match status" value="1"/>
</dbReference>
<dbReference type="CDD" id="cd17261">
    <property type="entry name" value="RMtype1_S_EcoKI-TRD2-CR2_like"/>
    <property type="match status" value="1"/>
</dbReference>
<dbReference type="GO" id="GO:0004519">
    <property type="term" value="F:endonuclease activity"/>
    <property type="evidence" value="ECO:0007669"/>
    <property type="project" value="UniProtKB-KW"/>
</dbReference>
<feature type="domain" description="Type I restriction modification DNA specificity" evidence="4">
    <location>
        <begin position="24"/>
        <end position="181"/>
    </location>
</feature>
<sequence>MSFGEDIENLVESSPNALHGKHSSWSRVKLGDVASITNGFAFKSKFFSDQEGAPVVRIRDILKGVPGTFYQGPTDDPKMTSIEDGYVVIGMDGDFNCRLWGGGKAFLNQRVCALKADENFYSQRFLSFALPGYLKLIHEHTSSVTVKHLSSLTVREIPLPLPPLNEQRRIVEKIESLFAQLDHGEAGLRDVQKLLSRYRQSVLKAAVTGQLTAEWRAENAGRLEPGRDLLERILQARRENWQGRGKYKEPVAPDTSDLPELPERWVWASVDQILRAGLSNGRSVRDAQEGFPVLRLTALKDGVIDISERKIGAWDAKSAEPYLVNKGDILVSRGNGSKKLVGRGGLVECEPDPVAYPDTMIRIPILLGSLNPEWFLQLWNSPFMRSQIEKSAKTTAGIYKINQTDIRSFWVPLPAIEEQVKVVEKVYEAFDRIRSLEKWCTTELTRSAALRQSILKDAFAGKLIAQDPDDEPASELLARIRAERDAAAPKKRTRKKATA</sequence>
<dbReference type="Proteomes" id="UP001165542">
    <property type="component" value="Unassembled WGS sequence"/>
</dbReference>
<evidence type="ECO:0000313" key="6">
    <source>
        <dbReference type="Proteomes" id="UP001165542"/>
    </source>
</evidence>